<keyword evidence="7" id="KW-1015">Disulfide bond</keyword>
<comment type="catalytic activity">
    <reaction evidence="1">
        <text>a 1,2-diacyl-sn-glycero-3-phosphocholine + H2O = a 2-acyl-sn-glycero-3-phosphocholine + a fatty acid + H(+)</text>
        <dbReference type="Rhea" id="RHEA:18689"/>
        <dbReference type="ChEBI" id="CHEBI:15377"/>
        <dbReference type="ChEBI" id="CHEBI:15378"/>
        <dbReference type="ChEBI" id="CHEBI:28868"/>
        <dbReference type="ChEBI" id="CHEBI:57643"/>
        <dbReference type="ChEBI" id="CHEBI:57875"/>
        <dbReference type="EC" id="3.1.1.32"/>
    </reaction>
</comment>
<dbReference type="AlphaFoldDB" id="A0AA39KLU0"/>
<dbReference type="InterPro" id="IPR033906">
    <property type="entry name" value="Lipase_N"/>
</dbReference>
<evidence type="ECO:0000256" key="1">
    <source>
        <dbReference type="ARBA" id="ARBA00000111"/>
    </source>
</evidence>
<dbReference type="GO" id="GO:0008970">
    <property type="term" value="F:phospholipase A1 activity"/>
    <property type="evidence" value="ECO:0007669"/>
    <property type="project" value="UniProtKB-EC"/>
</dbReference>
<dbReference type="SUPFAM" id="SSF53474">
    <property type="entry name" value="alpha/beta-Hydrolases"/>
    <property type="match status" value="1"/>
</dbReference>
<evidence type="ECO:0000259" key="9">
    <source>
        <dbReference type="Pfam" id="PF00151"/>
    </source>
</evidence>
<evidence type="ECO:0000313" key="11">
    <source>
        <dbReference type="Proteomes" id="UP001168990"/>
    </source>
</evidence>
<dbReference type="CDD" id="cd00707">
    <property type="entry name" value="Pancreat_lipase_like"/>
    <property type="match status" value="1"/>
</dbReference>
<comment type="caution">
    <text evidence="10">The sequence shown here is derived from an EMBL/GenBank/DDBJ whole genome shotgun (WGS) entry which is preliminary data.</text>
</comment>
<feature type="domain" description="Lipase" evidence="9">
    <location>
        <begin position="47"/>
        <end position="317"/>
    </location>
</feature>
<keyword evidence="6" id="KW-0378">Hydrolase</keyword>
<dbReference type="InterPro" id="IPR013818">
    <property type="entry name" value="Lipase"/>
</dbReference>
<dbReference type="InterPro" id="IPR029058">
    <property type="entry name" value="AB_hydrolase_fold"/>
</dbReference>
<organism evidence="10 11">
    <name type="scientific">Microctonus aethiopoides</name>
    <dbReference type="NCBI Taxonomy" id="144406"/>
    <lineage>
        <taxon>Eukaryota</taxon>
        <taxon>Metazoa</taxon>
        <taxon>Ecdysozoa</taxon>
        <taxon>Arthropoda</taxon>
        <taxon>Hexapoda</taxon>
        <taxon>Insecta</taxon>
        <taxon>Pterygota</taxon>
        <taxon>Neoptera</taxon>
        <taxon>Endopterygota</taxon>
        <taxon>Hymenoptera</taxon>
        <taxon>Apocrita</taxon>
        <taxon>Ichneumonoidea</taxon>
        <taxon>Braconidae</taxon>
        <taxon>Euphorinae</taxon>
        <taxon>Microctonus</taxon>
    </lineage>
</organism>
<dbReference type="EMBL" id="JAQQBS010001422">
    <property type="protein sequence ID" value="KAK0166179.1"/>
    <property type="molecule type" value="Genomic_DNA"/>
</dbReference>
<reference evidence="10" key="1">
    <citation type="journal article" date="2023" name="bioRxiv">
        <title>Scaffold-level genome assemblies of two parasitoid biocontrol wasps reveal the parthenogenesis mechanism and an associated novel virus.</title>
        <authorList>
            <person name="Inwood S."/>
            <person name="Skelly J."/>
            <person name="Guhlin J."/>
            <person name="Harrop T."/>
            <person name="Goldson S."/>
            <person name="Dearden P."/>
        </authorList>
    </citation>
    <scope>NUCLEOTIDE SEQUENCE</scope>
    <source>
        <strain evidence="10">Irish</strain>
        <tissue evidence="10">Whole body</tissue>
    </source>
</reference>
<evidence type="ECO:0000256" key="4">
    <source>
        <dbReference type="ARBA" id="ARBA00013179"/>
    </source>
</evidence>
<gene>
    <name evidence="10" type="ORF">PV328_004621</name>
</gene>
<dbReference type="PANTHER" id="PTHR11610">
    <property type="entry name" value="LIPASE"/>
    <property type="match status" value="1"/>
</dbReference>
<evidence type="ECO:0000256" key="5">
    <source>
        <dbReference type="ARBA" id="ARBA00022525"/>
    </source>
</evidence>
<name>A0AA39KLU0_9HYME</name>
<dbReference type="GO" id="GO:0016042">
    <property type="term" value="P:lipid catabolic process"/>
    <property type="evidence" value="ECO:0007669"/>
    <property type="project" value="TreeGrafter"/>
</dbReference>
<reference evidence="10" key="2">
    <citation type="submission" date="2023-03" db="EMBL/GenBank/DDBJ databases">
        <authorList>
            <person name="Inwood S.N."/>
            <person name="Skelly J.G."/>
            <person name="Guhlin J."/>
            <person name="Harrop T.W.R."/>
            <person name="Goldson S.G."/>
            <person name="Dearden P.K."/>
        </authorList>
    </citation>
    <scope>NUCLEOTIDE SEQUENCE</scope>
    <source>
        <strain evidence="10">Irish</strain>
        <tissue evidence="10">Whole body</tissue>
    </source>
</reference>
<evidence type="ECO:0000256" key="8">
    <source>
        <dbReference type="RuleBase" id="RU004262"/>
    </source>
</evidence>
<proteinExistence type="inferred from homology"/>
<keyword evidence="11" id="KW-1185">Reference proteome</keyword>
<evidence type="ECO:0000256" key="7">
    <source>
        <dbReference type="ARBA" id="ARBA00023157"/>
    </source>
</evidence>
<keyword evidence="5" id="KW-0964">Secreted</keyword>
<dbReference type="Proteomes" id="UP001168990">
    <property type="component" value="Unassembled WGS sequence"/>
</dbReference>
<dbReference type="PANTHER" id="PTHR11610:SF178">
    <property type="entry name" value="LIPASE MEMBER H-A-LIKE PROTEIN"/>
    <property type="match status" value="1"/>
</dbReference>
<dbReference type="InterPro" id="IPR000734">
    <property type="entry name" value="TAG_lipase"/>
</dbReference>
<dbReference type="EC" id="3.1.1.32" evidence="4"/>
<evidence type="ECO:0000256" key="3">
    <source>
        <dbReference type="ARBA" id="ARBA00010701"/>
    </source>
</evidence>
<dbReference type="Gene3D" id="3.40.50.1820">
    <property type="entry name" value="alpha/beta hydrolase"/>
    <property type="match status" value="1"/>
</dbReference>
<dbReference type="Pfam" id="PF00151">
    <property type="entry name" value="Lipase"/>
    <property type="match status" value="1"/>
</dbReference>
<comment type="subcellular location">
    <subcellularLocation>
        <location evidence="2">Secreted</location>
    </subcellularLocation>
</comment>
<protein>
    <recommendedName>
        <fullName evidence="4">phospholipase A1</fullName>
        <ecNumber evidence="4">3.1.1.32</ecNumber>
    </recommendedName>
</protein>
<sequence length="323" mass="35588">MSTEIPKLSQDDPSAGESVLSDAVDSISDVSKIVASGVSMLGLVEKTVLFLLYTQSNTEKPYFLKFGDVDNLNKSPFDPASETKIIIHGYGDTAFLDPYLHCLKMNYLKKKNYNIIMVDWTLLNKNEAYLVMEMARLVGEFIGKMVKFLHDEGGQSWLNVHIIGHSLGGHVAGFAGKYNSGLVGRITGLDIAGITYEIPRLKDPEDRLDKMDAVFVDVIHTSAGIIGITAPVGHADFYPNKGTIPQPECVLPPAVVCSHVSAVVFMYNSIKYPDRFDAVECDSWENYENGSCSDNSISKMGEYADRNARGKYYLKTSPSVDLC</sequence>
<evidence type="ECO:0000256" key="6">
    <source>
        <dbReference type="ARBA" id="ARBA00022801"/>
    </source>
</evidence>
<accession>A0AA39KLU0</accession>
<evidence type="ECO:0000313" key="10">
    <source>
        <dbReference type="EMBL" id="KAK0166179.1"/>
    </source>
</evidence>
<dbReference type="PRINTS" id="PR00821">
    <property type="entry name" value="TAGLIPASE"/>
</dbReference>
<dbReference type="GO" id="GO:0005615">
    <property type="term" value="C:extracellular space"/>
    <property type="evidence" value="ECO:0007669"/>
    <property type="project" value="TreeGrafter"/>
</dbReference>
<comment type="similarity">
    <text evidence="3 8">Belongs to the AB hydrolase superfamily. Lipase family.</text>
</comment>
<evidence type="ECO:0000256" key="2">
    <source>
        <dbReference type="ARBA" id="ARBA00004613"/>
    </source>
</evidence>